<evidence type="ECO:0000313" key="1">
    <source>
        <dbReference type="EMBL" id="OXU19523.1"/>
    </source>
</evidence>
<dbReference type="Proteomes" id="UP000215335">
    <property type="component" value="Unassembled WGS sequence"/>
</dbReference>
<proteinExistence type="predicted"/>
<name>A0A232EMD4_9HYME</name>
<dbReference type="AlphaFoldDB" id="A0A232EMD4"/>
<evidence type="ECO:0000313" key="2">
    <source>
        <dbReference type="Proteomes" id="UP000215335"/>
    </source>
</evidence>
<sequence length="76" mass="8934">MYLTLGGGGDTDTRGSYTCRYTHARRARAFMKEVKGTPRDREYRGLWRRLPRASIFTARYILCKNRSLSLSLYTYM</sequence>
<comment type="caution">
    <text evidence="1">The sequence shown here is derived from an EMBL/GenBank/DDBJ whole genome shotgun (WGS) entry which is preliminary data.</text>
</comment>
<accession>A0A232EMD4</accession>
<protein>
    <submittedName>
        <fullName evidence="1">Uncharacterized protein</fullName>
    </submittedName>
</protein>
<organism evidence="1 2">
    <name type="scientific">Trichomalopsis sarcophagae</name>
    <dbReference type="NCBI Taxonomy" id="543379"/>
    <lineage>
        <taxon>Eukaryota</taxon>
        <taxon>Metazoa</taxon>
        <taxon>Ecdysozoa</taxon>
        <taxon>Arthropoda</taxon>
        <taxon>Hexapoda</taxon>
        <taxon>Insecta</taxon>
        <taxon>Pterygota</taxon>
        <taxon>Neoptera</taxon>
        <taxon>Endopterygota</taxon>
        <taxon>Hymenoptera</taxon>
        <taxon>Apocrita</taxon>
        <taxon>Proctotrupomorpha</taxon>
        <taxon>Chalcidoidea</taxon>
        <taxon>Pteromalidae</taxon>
        <taxon>Pteromalinae</taxon>
        <taxon>Trichomalopsis</taxon>
    </lineage>
</organism>
<gene>
    <name evidence="1" type="ORF">TSAR_003606</name>
</gene>
<reference evidence="1 2" key="1">
    <citation type="journal article" date="2017" name="Curr. Biol.">
        <title>The Evolution of Venom by Co-option of Single-Copy Genes.</title>
        <authorList>
            <person name="Martinson E.O."/>
            <person name="Mrinalini"/>
            <person name="Kelkar Y.D."/>
            <person name="Chang C.H."/>
            <person name="Werren J.H."/>
        </authorList>
    </citation>
    <scope>NUCLEOTIDE SEQUENCE [LARGE SCALE GENOMIC DNA]</scope>
    <source>
        <strain evidence="1 2">Alberta</strain>
        <tissue evidence="1">Whole body</tissue>
    </source>
</reference>
<dbReference type="EMBL" id="NNAY01003374">
    <property type="protein sequence ID" value="OXU19523.1"/>
    <property type="molecule type" value="Genomic_DNA"/>
</dbReference>
<keyword evidence="2" id="KW-1185">Reference proteome</keyword>